<dbReference type="GO" id="GO:0016787">
    <property type="term" value="F:hydrolase activity"/>
    <property type="evidence" value="ECO:0007669"/>
    <property type="project" value="UniProtKB-KW"/>
</dbReference>
<name>A0AAD7QF96_QUISA</name>
<gene>
    <name evidence="1" type="ORF">O6P43_003582</name>
</gene>
<keyword evidence="1" id="KW-0378">Hydrolase</keyword>
<sequence>MDGIEHRTVNVNGRNIHIAEKGEGPLILFIHGFPELWYSWQHQILAVFSWLPMCCSGPPWLWGLGRANEDKVFVVGHDWGATHCLEPGDIEAEFAQIGAAGVIKEFLTYRNPGSTYLPKGKGFGHPTDTPLVLPSWLSEEEANYFAEKFEKTGFTGGLNYYRIPPLLFAEIGNSLLPGLVLKYKFLSSLWWVTDLTYNAPSIKDYIHKGGFKRDVPLLEEVVVMEGVGHFINQERPDEMNRHIYDFIQKF</sequence>
<dbReference type="AlphaFoldDB" id="A0AAD7QF96"/>
<organism evidence="1 2">
    <name type="scientific">Quillaja saponaria</name>
    <name type="common">Soap bark tree</name>
    <dbReference type="NCBI Taxonomy" id="32244"/>
    <lineage>
        <taxon>Eukaryota</taxon>
        <taxon>Viridiplantae</taxon>
        <taxon>Streptophyta</taxon>
        <taxon>Embryophyta</taxon>
        <taxon>Tracheophyta</taxon>
        <taxon>Spermatophyta</taxon>
        <taxon>Magnoliopsida</taxon>
        <taxon>eudicotyledons</taxon>
        <taxon>Gunneridae</taxon>
        <taxon>Pentapetalae</taxon>
        <taxon>rosids</taxon>
        <taxon>fabids</taxon>
        <taxon>Fabales</taxon>
        <taxon>Quillajaceae</taxon>
        <taxon>Quillaja</taxon>
    </lineage>
</organism>
<accession>A0AAD7QF96</accession>
<dbReference type="Gene3D" id="3.40.50.1820">
    <property type="entry name" value="alpha/beta hydrolase"/>
    <property type="match status" value="2"/>
</dbReference>
<evidence type="ECO:0000313" key="2">
    <source>
        <dbReference type="Proteomes" id="UP001163823"/>
    </source>
</evidence>
<keyword evidence="2" id="KW-1185">Reference proteome</keyword>
<evidence type="ECO:0000313" key="1">
    <source>
        <dbReference type="EMBL" id="KAJ7980294.1"/>
    </source>
</evidence>
<reference evidence="1" key="1">
    <citation type="journal article" date="2023" name="Science">
        <title>Elucidation of the pathway for biosynthesis of saponin adjuvants from the soapbark tree.</title>
        <authorList>
            <person name="Reed J."/>
            <person name="Orme A."/>
            <person name="El-Demerdash A."/>
            <person name="Owen C."/>
            <person name="Martin L.B.B."/>
            <person name="Misra R.C."/>
            <person name="Kikuchi S."/>
            <person name="Rejzek M."/>
            <person name="Martin A.C."/>
            <person name="Harkess A."/>
            <person name="Leebens-Mack J."/>
            <person name="Louveau T."/>
            <person name="Stephenson M.J."/>
            <person name="Osbourn A."/>
        </authorList>
    </citation>
    <scope>NUCLEOTIDE SEQUENCE</scope>
    <source>
        <strain evidence="1">S10</strain>
    </source>
</reference>
<proteinExistence type="predicted"/>
<dbReference type="PANTHER" id="PTHR43329">
    <property type="entry name" value="EPOXIDE HYDROLASE"/>
    <property type="match status" value="1"/>
</dbReference>
<dbReference type="SUPFAM" id="SSF53474">
    <property type="entry name" value="alpha/beta-Hydrolases"/>
    <property type="match status" value="1"/>
</dbReference>
<protein>
    <submittedName>
        <fullName evidence="1">Epoxide hydrolase 2</fullName>
    </submittedName>
</protein>
<dbReference type="InterPro" id="IPR029058">
    <property type="entry name" value="AB_hydrolase_fold"/>
</dbReference>
<dbReference type="KEGG" id="qsa:O6P43_003582"/>
<comment type="caution">
    <text evidence="1">The sequence shown here is derived from an EMBL/GenBank/DDBJ whole genome shotgun (WGS) entry which is preliminary data.</text>
</comment>
<dbReference type="Proteomes" id="UP001163823">
    <property type="component" value="Chromosome 2"/>
</dbReference>
<dbReference type="EMBL" id="JARAOO010000002">
    <property type="protein sequence ID" value="KAJ7980294.1"/>
    <property type="molecule type" value="Genomic_DNA"/>
</dbReference>